<dbReference type="AlphaFoldDB" id="A0ABD3EB69"/>
<comment type="caution">
    <text evidence="2">The sequence shown here is derived from an EMBL/GenBank/DDBJ whole genome shotgun (WGS) entry which is preliminary data.</text>
</comment>
<accession>A0ABD3EB69</accession>
<evidence type="ECO:0000256" key="1">
    <source>
        <dbReference type="SAM" id="MobiDB-lite"/>
    </source>
</evidence>
<dbReference type="EMBL" id="JAVIJP010000006">
    <property type="protein sequence ID" value="KAL3651497.1"/>
    <property type="molecule type" value="Genomic_DNA"/>
</dbReference>
<gene>
    <name evidence="2" type="ORF">CASFOL_004499</name>
</gene>
<evidence type="ECO:0000313" key="2">
    <source>
        <dbReference type="EMBL" id="KAL3651497.1"/>
    </source>
</evidence>
<proteinExistence type="predicted"/>
<reference evidence="3" key="1">
    <citation type="journal article" date="2024" name="IScience">
        <title>Strigolactones Initiate the Formation of Haustorium-like Structures in Castilleja.</title>
        <authorList>
            <person name="Buerger M."/>
            <person name="Peterson D."/>
            <person name="Chory J."/>
        </authorList>
    </citation>
    <scope>NUCLEOTIDE SEQUENCE [LARGE SCALE GENOMIC DNA]</scope>
</reference>
<name>A0ABD3EB69_9LAMI</name>
<evidence type="ECO:0000313" key="3">
    <source>
        <dbReference type="Proteomes" id="UP001632038"/>
    </source>
</evidence>
<protein>
    <submittedName>
        <fullName evidence="2">Uncharacterized protein</fullName>
    </submittedName>
</protein>
<keyword evidence="3" id="KW-1185">Reference proteome</keyword>
<feature type="region of interest" description="Disordered" evidence="1">
    <location>
        <begin position="1"/>
        <end position="27"/>
    </location>
</feature>
<dbReference type="Proteomes" id="UP001632038">
    <property type="component" value="Unassembled WGS sequence"/>
</dbReference>
<organism evidence="2 3">
    <name type="scientific">Castilleja foliolosa</name>
    <dbReference type="NCBI Taxonomy" id="1961234"/>
    <lineage>
        <taxon>Eukaryota</taxon>
        <taxon>Viridiplantae</taxon>
        <taxon>Streptophyta</taxon>
        <taxon>Embryophyta</taxon>
        <taxon>Tracheophyta</taxon>
        <taxon>Spermatophyta</taxon>
        <taxon>Magnoliopsida</taxon>
        <taxon>eudicotyledons</taxon>
        <taxon>Gunneridae</taxon>
        <taxon>Pentapetalae</taxon>
        <taxon>asterids</taxon>
        <taxon>lamiids</taxon>
        <taxon>Lamiales</taxon>
        <taxon>Orobanchaceae</taxon>
        <taxon>Pedicularideae</taxon>
        <taxon>Castillejinae</taxon>
        <taxon>Castilleja</taxon>
    </lineage>
</organism>
<sequence>MFGGLESIPNSSPHLRKSGSRPVVFDIGNSSEEDSLLSNESNEMKGMVTPLSSVGVMPSPVLLWRFKDGIAIIVADDNIVHQSVPPTSSTSNFSVVGPNTSSNQPFVAFSKMSFFKFKVNHF</sequence>